<keyword evidence="4" id="KW-0576">Peroxisome</keyword>
<dbReference type="PANTHER" id="PTHR43684:SF1">
    <property type="entry name" value="ENOYL-COA DELTA ISOMERASE 2"/>
    <property type="match status" value="1"/>
</dbReference>
<dbReference type="EMBL" id="KV453857">
    <property type="protein sequence ID" value="ODV84283.1"/>
    <property type="molecule type" value="Genomic_DNA"/>
</dbReference>
<organism evidence="7 8">
    <name type="scientific">[Candida] arabinofermentans NRRL YB-2248</name>
    <dbReference type="NCBI Taxonomy" id="983967"/>
    <lineage>
        <taxon>Eukaryota</taxon>
        <taxon>Fungi</taxon>
        <taxon>Dikarya</taxon>
        <taxon>Ascomycota</taxon>
        <taxon>Saccharomycotina</taxon>
        <taxon>Pichiomycetes</taxon>
        <taxon>Pichiales</taxon>
        <taxon>Pichiaceae</taxon>
        <taxon>Ogataea</taxon>
        <taxon>Ogataea/Candida clade</taxon>
    </lineage>
</organism>
<keyword evidence="5" id="KW-0413">Isomerase</keyword>
<evidence type="ECO:0000313" key="8">
    <source>
        <dbReference type="Proteomes" id="UP000094801"/>
    </source>
</evidence>
<proteinExistence type="inferred from homology"/>
<dbReference type="CDD" id="cd06558">
    <property type="entry name" value="crotonase-like"/>
    <property type="match status" value="1"/>
</dbReference>
<dbReference type="GO" id="GO:0005782">
    <property type="term" value="C:peroxisomal matrix"/>
    <property type="evidence" value="ECO:0007669"/>
    <property type="project" value="TreeGrafter"/>
</dbReference>
<dbReference type="InterPro" id="IPR029045">
    <property type="entry name" value="ClpP/crotonase-like_dom_sf"/>
</dbReference>
<dbReference type="InterPro" id="IPR001753">
    <property type="entry name" value="Enoyl-CoA_hydra/iso"/>
</dbReference>
<dbReference type="STRING" id="983967.A0A1E4SXR1"/>
<keyword evidence="8" id="KW-1185">Reference proteome</keyword>
<keyword evidence="6" id="KW-1133">Transmembrane helix</keyword>
<accession>A0A1E4SXR1</accession>
<sequence>MSETNNPITYEIKDKLFIITLNNPKALNSLTIPQFTQLADLIVQANNHPTTIITLIQSTGKLFSAGANIKTITTMQSKTSDYYLSNITSKNMYLVHLFTSHRKILAIGLNGPVVGLTASLVVLCDLIYAMNDKIYMSFPFSNIGLTNECAISASLPKRIGYSKALEHIMFAKAIPCNDLYRLGLINKVFDFTKGQDGEFNKTLQNLLAGELDGLDGDTVLSNRALIKESFNNDIKSQVLDESMKGLADWVANKPQNAFAEIIKGTRKHKL</sequence>
<protein>
    <submittedName>
        <fullName evidence="7">Uncharacterized protein</fullName>
    </submittedName>
</protein>
<name>A0A1E4SXR1_9ASCO</name>
<comment type="pathway">
    <text evidence="2">Lipid metabolism; fatty acid beta-oxidation.</text>
</comment>
<dbReference type="FunFam" id="3.90.226.10:FF:000048">
    <property type="entry name" value="3,2-trans-enoyl-CoA isomerase"/>
    <property type="match status" value="1"/>
</dbReference>
<dbReference type="InterPro" id="IPR051053">
    <property type="entry name" value="ECH/Chromodomain_protein"/>
</dbReference>
<comment type="similarity">
    <text evidence="3">Belongs to the enoyl-CoA hydratase/isomerase family.</text>
</comment>
<evidence type="ECO:0000256" key="6">
    <source>
        <dbReference type="SAM" id="Phobius"/>
    </source>
</evidence>
<reference evidence="8" key="1">
    <citation type="submission" date="2016-04" db="EMBL/GenBank/DDBJ databases">
        <title>Comparative genomics of biotechnologically important yeasts.</title>
        <authorList>
            <consortium name="DOE Joint Genome Institute"/>
            <person name="Riley R."/>
            <person name="Haridas S."/>
            <person name="Wolfe K.H."/>
            <person name="Lopes M.R."/>
            <person name="Hittinger C.T."/>
            <person name="Goker M."/>
            <person name="Salamov A."/>
            <person name="Wisecaver J."/>
            <person name="Long T.M."/>
            <person name="Aerts A.L."/>
            <person name="Barry K."/>
            <person name="Choi C."/>
            <person name="Clum A."/>
            <person name="Coughlan A.Y."/>
            <person name="Deshpande S."/>
            <person name="Douglass A.P."/>
            <person name="Hanson S.J."/>
            <person name="Klenk H.-P."/>
            <person name="Labutti K."/>
            <person name="Lapidus A."/>
            <person name="Lindquist E."/>
            <person name="Lipzen A."/>
            <person name="Meier-Kolthoff J.P."/>
            <person name="Ohm R.A."/>
            <person name="Otillar R.P."/>
            <person name="Pangilinan J."/>
            <person name="Peng Y."/>
            <person name="Rokas A."/>
            <person name="Rosa C.A."/>
            <person name="Scheuner C."/>
            <person name="Sibirny A.A."/>
            <person name="Slot J.C."/>
            <person name="Stielow J.B."/>
            <person name="Sun H."/>
            <person name="Kurtzman C.P."/>
            <person name="Blackwell M."/>
            <person name="Grigoriev I.V."/>
            <person name="Jeffries T.W."/>
        </authorList>
    </citation>
    <scope>NUCLEOTIDE SEQUENCE [LARGE SCALE GENOMIC DNA]</scope>
    <source>
        <strain evidence="8">NRRL YB-2248</strain>
    </source>
</reference>
<feature type="transmembrane region" description="Helical" evidence="6">
    <location>
        <begin position="104"/>
        <end position="128"/>
    </location>
</feature>
<evidence type="ECO:0000256" key="4">
    <source>
        <dbReference type="ARBA" id="ARBA00023140"/>
    </source>
</evidence>
<evidence type="ECO:0000256" key="2">
    <source>
        <dbReference type="ARBA" id="ARBA00005005"/>
    </source>
</evidence>
<evidence type="ECO:0000256" key="3">
    <source>
        <dbReference type="ARBA" id="ARBA00005254"/>
    </source>
</evidence>
<comment type="subcellular location">
    <subcellularLocation>
        <location evidence="1">Peroxisome</location>
    </subcellularLocation>
</comment>
<dbReference type="AlphaFoldDB" id="A0A1E4SXR1"/>
<dbReference type="GO" id="GO:0006635">
    <property type="term" value="P:fatty acid beta-oxidation"/>
    <property type="evidence" value="ECO:0007669"/>
    <property type="project" value="TreeGrafter"/>
</dbReference>
<evidence type="ECO:0000313" key="7">
    <source>
        <dbReference type="EMBL" id="ODV84283.1"/>
    </source>
</evidence>
<dbReference type="OrthoDB" id="2018133at2759"/>
<dbReference type="Proteomes" id="UP000094801">
    <property type="component" value="Unassembled WGS sequence"/>
</dbReference>
<dbReference type="SUPFAM" id="SSF52096">
    <property type="entry name" value="ClpP/crotonase"/>
    <property type="match status" value="1"/>
</dbReference>
<keyword evidence="6" id="KW-0812">Transmembrane</keyword>
<dbReference type="GO" id="GO:0004165">
    <property type="term" value="F:delta(3)-delta(2)-enoyl-CoA isomerase activity"/>
    <property type="evidence" value="ECO:0007669"/>
    <property type="project" value="UniProtKB-ARBA"/>
</dbReference>
<dbReference type="Pfam" id="PF00378">
    <property type="entry name" value="ECH_1"/>
    <property type="match status" value="1"/>
</dbReference>
<gene>
    <name evidence="7" type="ORF">CANARDRAFT_201090</name>
</gene>
<evidence type="ECO:0000256" key="1">
    <source>
        <dbReference type="ARBA" id="ARBA00004275"/>
    </source>
</evidence>
<keyword evidence="6" id="KW-0472">Membrane</keyword>
<dbReference type="Gene3D" id="3.90.226.10">
    <property type="entry name" value="2-enoyl-CoA Hydratase, Chain A, domain 1"/>
    <property type="match status" value="1"/>
</dbReference>
<dbReference type="PANTHER" id="PTHR43684">
    <property type="match status" value="1"/>
</dbReference>
<evidence type="ECO:0000256" key="5">
    <source>
        <dbReference type="ARBA" id="ARBA00023235"/>
    </source>
</evidence>